<organism evidence="4 5">
    <name type="scientific">Cercophora newfieldiana</name>
    <dbReference type="NCBI Taxonomy" id="92897"/>
    <lineage>
        <taxon>Eukaryota</taxon>
        <taxon>Fungi</taxon>
        <taxon>Dikarya</taxon>
        <taxon>Ascomycota</taxon>
        <taxon>Pezizomycotina</taxon>
        <taxon>Sordariomycetes</taxon>
        <taxon>Sordariomycetidae</taxon>
        <taxon>Sordariales</taxon>
        <taxon>Lasiosphaeriaceae</taxon>
        <taxon>Cercophora</taxon>
    </lineage>
</organism>
<dbReference type="Pfam" id="PF00293">
    <property type="entry name" value="NUDIX"/>
    <property type="match status" value="1"/>
</dbReference>
<protein>
    <recommendedName>
        <fullName evidence="3">Nudix hydrolase domain-containing protein</fullName>
    </recommendedName>
</protein>
<evidence type="ECO:0000259" key="3">
    <source>
        <dbReference type="Pfam" id="PF00293"/>
    </source>
</evidence>
<feature type="domain" description="Nudix hydrolase" evidence="3">
    <location>
        <begin position="110"/>
        <end position="177"/>
    </location>
</feature>
<comment type="cofactor">
    <cofactor evidence="1">
        <name>Mg(2+)</name>
        <dbReference type="ChEBI" id="CHEBI:18420"/>
    </cofactor>
</comment>
<evidence type="ECO:0000313" key="5">
    <source>
        <dbReference type="Proteomes" id="UP001174936"/>
    </source>
</evidence>
<dbReference type="PANTHER" id="PTHR11839:SF18">
    <property type="entry name" value="NUDIX HYDROLASE DOMAIN-CONTAINING PROTEIN"/>
    <property type="match status" value="1"/>
</dbReference>
<name>A0AA40CQ37_9PEZI</name>
<dbReference type="Proteomes" id="UP001174936">
    <property type="component" value="Unassembled WGS sequence"/>
</dbReference>
<dbReference type="PANTHER" id="PTHR11839">
    <property type="entry name" value="UDP/ADP-SUGAR PYROPHOSPHATASE"/>
    <property type="match status" value="1"/>
</dbReference>
<comment type="caution">
    <text evidence="4">The sequence shown here is derived from an EMBL/GenBank/DDBJ whole genome shotgun (WGS) entry which is preliminary data.</text>
</comment>
<dbReference type="EMBL" id="JAULSV010000004">
    <property type="protein sequence ID" value="KAK0646955.1"/>
    <property type="molecule type" value="Genomic_DNA"/>
</dbReference>
<dbReference type="SUPFAM" id="SSF55811">
    <property type="entry name" value="Nudix"/>
    <property type="match status" value="1"/>
</dbReference>
<dbReference type="InterPro" id="IPR015797">
    <property type="entry name" value="NUDIX_hydrolase-like_dom_sf"/>
</dbReference>
<reference evidence="4" key="1">
    <citation type="submission" date="2023-06" db="EMBL/GenBank/DDBJ databases">
        <title>Genome-scale phylogeny and comparative genomics of the fungal order Sordariales.</title>
        <authorList>
            <consortium name="Lawrence Berkeley National Laboratory"/>
            <person name="Hensen N."/>
            <person name="Bonometti L."/>
            <person name="Westerberg I."/>
            <person name="Brannstrom I.O."/>
            <person name="Guillou S."/>
            <person name="Cros-Aarteil S."/>
            <person name="Calhoun S."/>
            <person name="Haridas S."/>
            <person name="Kuo A."/>
            <person name="Mondo S."/>
            <person name="Pangilinan J."/>
            <person name="Riley R."/>
            <person name="Labutti K."/>
            <person name="Andreopoulos B."/>
            <person name="Lipzen A."/>
            <person name="Chen C."/>
            <person name="Yanf M."/>
            <person name="Daum C."/>
            <person name="Ng V."/>
            <person name="Clum A."/>
            <person name="Steindorff A."/>
            <person name="Ohm R."/>
            <person name="Martin F."/>
            <person name="Silar P."/>
            <person name="Natvig D."/>
            <person name="Lalanne C."/>
            <person name="Gautier V."/>
            <person name="Ament-Velasquez S.L."/>
            <person name="Kruys A."/>
            <person name="Hutchinson M.I."/>
            <person name="Powell A.J."/>
            <person name="Barry K."/>
            <person name="Miller A.N."/>
            <person name="Grigoriev I.V."/>
            <person name="Debuchy R."/>
            <person name="Gladieux P."/>
            <person name="Thoren M.H."/>
            <person name="Johannesson H."/>
        </authorList>
    </citation>
    <scope>NUCLEOTIDE SEQUENCE</scope>
    <source>
        <strain evidence="4">SMH2532-1</strain>
    </source>
</reference>
<gene>
    <name evidence="4" type="ORF">B0T16DRAFT_458831</name>
</gene>
<dbReference type="CDD" id="cd03424">
    <property type="entry name" value="NUDIX_ADPRase_Nudt5_UGPPase_Nudt14"/>
    <property type="match status" value="1"/>
</dbReference>
<keyword evidence="2" id="KW-0378">Hydrolase</keyword>
<evidence type="ECO:0000256" key="1">
    <source>
        <dbReference type="ARBA" id="ARBA00001946"/>
    </source>
</evidence>
<keyword evidence="5" id="KW-1185">Reference proteome</keyword>
<dbReference type="InterPro" id="IPR000086">
    <property type="entry name" value="NUDIX_hydrolase_dom"/>
</dbReference>
<dbReference type="GO" id="GO:0080042">
    <property type="term" value="F:ADP-glucose pyrophosphohydrolase activity"/>
    <property type="evidence" value="ECO:0007669"/>
    <property type="project" value="TreeGrafter"/>
</dbReference>
<evidence type="ECO:0000313" key="4">
    <source>
        <dbReference type="EMBL" id="KAK0646955.1"/>
    </source>
</evidence>
<proteinExistence type="predicted"/>
<evidence type="ECO:0000256" key="2">
    <source>
        <dbReference type="ARBA" id="ARBA00022801"/>
    </source>
</evidence>
<dbReference type="AlphaFoldDB" id="A0AA40CQ37"/>
<sequence length="210" mass="23504">MSTRFNLDGFGNPVTVTLMPNITERQLLDFPAFQTWRSTLRANLERQKDGKHVFHKTPFTLRSITIQSVDWFTHTRLGFVKLSAEMKNQEGKSLPGIAFLRGGSVAMLMVLRPKDSRDERLIVLTEQPRIPAGSLSFMGIPAGMLDDEKNFAGAAANEILEETGFMIPGSELIDMTELALRESRMSESINLQSDMYPSPGGSDEFMVIFL</sequence>
<dbReference type="Gene3D" id="3.90.79.10">
    <property type="entry name" value="Nucleoside Triphosphate Pyrophosphohydrolase"/>
    <property type="match status" value="1"/>
</dbReference>
<dbReference type="GO" id="GO:0006753">
    <property type="term" value="P:nucleoside phosphate metabolic process"/>
    <property type="evidence" value="ECO:0007669"/>
    <property type="project" value="TreeGrafter"/>
</dbReference>
<accession>A0AA40CQ37</accession>
<dbReference type="GO" id="GO:0080041">
    <property type="term" value="F:ADP-ribose pyrophosphohydrolase activity"/>
    <property type="evidence" value="ECO:0007669"/>
    <property type="project" value="TreeGrafter"/>
</dbReference>
<dbReference type="GO" id="GO:0019693">
    <property type="term" value="P:ribose phosphate metabolic process"/>
    <property type="evidence" value="ECO:0007669"/>
    <property type="project" value="TreeGrafter"/>
</dbReference>